<evidence type="ECO:0000313" key="2">
    <source>
        <dbReference type="Proteomes" id="UP000245466"/>
    </source>
</evidence>
<protein>
    <submittedName>
        <fullName evidence="1">Uncharacterized protein</fullName>
    </submittedName>
</protein>
<accession>A0A2U1B0H2</accession>
<keyword evidence="2" id="KW-1185">Reference proteome</keyword>
<name>A0A2U1B0H2_9BACT</name>
<evidence type="ECO:0000313" key="1">
    <source>
        <dbReference type="EMBL" id="PVY42158.1"/>
    </source>
</evidence>
<dbReference type="AlphaFoldDB" id="A0A2U1B0H2"/>
<proteinExistence type="predicted"/>
<dbReference type="Proteomes" id="UP000245466">
    <property type="component" value="Unassembled WGS sequence"/>
</dbReference>
<organism evidence="1 2">
    <name type="scientific">Pontibacter virosus</name>
    <dbReference type="NCBI Taxonomy" id="1765052"/>
    <lineage>
        <taxon>Bacteria</taxon>
        <taxon>Pseudomonadati</taxon>
        <taxon>Bacteroidota</taxon>
        <taxon>Cytophagia</taxon>
        <taxon>Cytophagales</taxon>
        <taxon>Hymenobacteraceae</taxon>
        <taxon>Pontibacter</taxon>
    </lineage>
</organism>
<comment type="caution">
    <text evidence="1">The sequence shown here is derived from an EMBL/GenBank/DDBJ whole genome shotgun (WGS) entry which is preliminary data.</text>
</comment>
<reference evidence="1 2" key="1">
    <citation type="submission" date="2018-04" db="EMBL/GenBank/DDBJ databases">
        <title>Genomic Encyclopedia of Type Strains, Phase IV (KMG-IV): sequencing the most valuable type-strain genomes for metagenomic binning, comparative biology and taxonomic classification.</title>
        <authorList>
            <person name="Goeker M."/>
        </authorList>
    </citation>
    <scope>NUCLEOTIDE SEQUENCE [LARGE SCALE GENOMIC DNA]</scope>
    <source>
        <strain evidence="1 2">DSM 100231</strain>
    </source>
</reference>
<sequence>MTMEEDKKKYLEALRQNKGKLDERALGESLGFSKEYTDELIEGLMSDEKIEYSTDQNCGYKVKA</sequence>
<gene>
    <name evidence="1" type="ORF">C8E01_10324</name>
</gene>
<dbReference type="EMBL" id="QEKI01000003">
    <property type="protein sequence ID" value="PVY42158.1"/>
    <property type="molecule type" value="Genomic_DNA"/>
</dbReference>